<evidence type="ECO:0000256" key="3">
    <source>
        <dbReference type="ARBA" id="ARBA00022801"/>
    </source>
</evidence>
<reference evidence="7 8" key="1">
    <citation type="journal article" date="2023" name="Plant Dis.">
        <title>First Report of Diplodia intermedia Causing Canker and Dieback Diseases on Apple Trees in Canada.</title>
        <authorList>
            <person name="Ellouze W."/>
            <person name="Ilyukhin E."/>
            <person name="Sulman M."/>
            <person name="Ali S."/>
        </authorList>
    </citation>
    <scope>NUCLEOTIDE SEQUENCE [LARGE SCALE GENOMIC DNA]</scope>
    <source>
        <strain evidence="7 8">M45-28</strain>
    </source>
</reference>
<evidence type="ECO:0000256" key="4">
    <source>
        <dbReference type="ARBA" id="ARBA00023295"/>
    </source>
</evidence>
<protein>
    <recommendedName>
        <fullName evidence="6">Beta-mannosidase-like galactose-binding domain-containing protein</fullName>
    </recommendedName>
</protein>
<evidence type="ECO:0000256" key="1">
    <source>
        <dbReference type="ARBA" id="ARBA00004613"/>
    </source>
</evidence>
<dbReference type="InterPro" id="IPR008979">
    <property type="entry name" value="Galactose-bd-like_sf"/>
</dbReference>
<proteinExistence type="predicted"/>
<comment type="caution">
    <text evidence="7">The sequence shown here is derived from an EMBL/GenBank/DDBJ whole genome shotgun (WGS) entry which is preliminary data.</text>
</comment>
<organism evidence="7 8">
    <name type="scientific">Diplodia intermedia</name>
    <dbReference type="NCBI Taxonomy" id="856260"/>
    <lineage>
        <taxon>Eukaryota</taxon>
        <taxon>Fungi</taxon>
        <taxon>Dikarya</taxon>
        <taxon>Ascomycota</taxon>
        <taxon>Pezizomycotina</taxon>
        <taxon>Dothideomycetes</taxon>
        <taxon>Dothideomycetes incertae sedis</taxon>
        <taxon>Botryosphaeriales</taxon>
        <taxon>Botryosphaeriaceae</taxon>
        <taxon>Diplodia</taxon>
    </lineage>
</organism>
<accession>A0ABR3U2Q8</accession>
<feature type="domain" description="Beta-mannosidase-like galactose-binding" evidence="6">
    <location>
        <begin position="31"/>
        <end position="84"/>
    </location>
</feature>
<keyword evidence="5" id="KW-0732">Signal</keyword>
<name>A0ABR3U2Q8_9PEZI</name>
<sequence>MPRWDLQAVLGAAAAVSVAAQRVVDLSGPGWTLSNPSLNISVPAQLPSQAHLDLFAAQVIGDPYYALNDFNLRWVARANWTYTSPPLASLFRFPFSRPVV</sequence>
<evidence type="ECO:0000259" key="6">
    <source>
        <dbReference type="Pfam" id="PF22666"/>
    </source>
</evidence>
<evidence type="ECO:0000313" key="8">
    <source>
        <dbReference type="Proteomes" id="UP001521184"/>
    </source>
</evidence>
<keyword evidence="2" id="KW-0964">Secreted</keyword>
<dbReference type="SUPFAM" id="SSF49785">
    <property type="entry name" value="Galactose-binding domain-like"/>
    <property type="match status" value="1"/>
</dbReference>
<comment type="subcellular location">
    <subcellularLocation>
        <location evidence="1">Secreted</location>
    </subcellularLocation>
</comment>
<keyword evidence="8" id="KW-1185">Reference proteome</keyword>
<dbReference type="InterPro" id="IPR054593">
    <property type="entry name" value="Beta-mannosidase-like_N2"/>
</dbReference>
<dbReference type="Gene3D" id="2.60.120.260">
    <property type="entry name" value="Galactose-binding domain-like"/>
    <property type="match status" value="1"/>
</dbReference>
<dbReference type="Pfam" id="PF22666">
    <property type="entry name" value="Glyco_hydro_2_N2"/>
    <property type="match status" value="1"/>
</dbReference>
<evidence type="ECO:0000256" key="5">
    <source>
        <dbReference type="SAM" id="SignalP"/>
    </source>
</evidence>
<dbReference type="EMBL" id="JAKEKT020000004">
    <property type="protein sequence ID" value="KAL1650371.1"/>
    <property type="molecule type" value="Genomic_DNA"/>
</dbReference>
<gene>
    <name evidence="7" type="ORF">SLS58_001188</name>
</gene>
<dbReference type="Proteomes" id="UP001521184">
    <property type="component" value="Unassembled WGS sequence"/>
</dbReference>
<dbReference type="InterPro" id="IPR050887">
    <property type="entry name" value="Beta-mannosidase_GH2"/>
</dbReference>
<feature type="chain" id="PRO_5045248576" description="Beta-mannosidase-like galactose-binding domain-containing protein" evidence="5">
    <location>
        <begin position="21"/>
        <end position="100"/>
    </location>
</feature>
<evidence type="ECO:0000256" key="2">
    <source>
        <dbReference type="ARBA" id="ARBA00022525"/>
    </source>
</evidence>
<keyword evidence="4" id="KW-0326">Glycosidase</keyword>
<keyword evidence="3" id="KW-0378">Hydrolase</keyword>
<dbReference type="PANTHER" id="PTHR43730:SF5">
    <property type="entry name" value="BETA-MANNOSIDASE A"/>
    <property type="match status" value="1"/>
</dbReference>
<feature type="signal peptide" evidence="5">
    <location>
        <begin position="1"/>
        <end position="20"/>
    </location>
</feature>
<evidence type="ECO:0000313" key="7">
    <source>
        <dbReference type="EMBL" id="KAL1650371.1"/>
    </source>
</evidence>
<dbReference type="PANTHER" id="PTHR43730">
    <property type="entry name" value="BETA-MANNOSIDASE"/>
    <property type="match status" value="1"/>
</dbReference>